<gene>
    <name evidence="2" type="ORF">BZG36_04763</name>
</gene>
<organism evidence="2 3">
    <name type="scientific">Bifiguratus adelaidae</name>
    <dbReference type="NCBI Taxonomy" id="1938954"/>
    <lineage>
        <taxon>Eukaryota</taxon>
        <taxon>Fungi</taxon>
        <taxon>Fungi incertae sedis</taxon>
        <taxon>Mucoromycota</taxon>
        <taxon>Mucoromycotina</taxon>
        <taxon>Endogonomycetes</taxon>
        <taxon>Endogonales</taxon>
        <taxon>Endogonales incertae sedis</taxon>
        <taxon>Bifiguratus</taxon>
    </lineage>
</organism>
<proteinExistence type="predicted"/>
<feature type="region of interest" description="Disordered" evidence="1">
    <location>
        <begin position="52"/>
        <end position="74"/>
    </location>
</feature>
<evidence type="ECO:0000313" key="3">
    <source>
        <dbReference type="Proteomes" id="UP000242875"/>
    </source>
</evidence>
<evidence type="ECO:0000256" key="1">
    <source>
        <dbReference type="SAM" id="MobiDB-lite"/>
    </source>
</evidence>
<evidence type="ECO:0000313" key="2">
    <source>
        <dbReference type="EMBL" id="OZJ02414.1"/>
    </source>
</evidence>
<keyword evidence="3" id="KW-1185">Reference proteome</keyword>
<accession>A0A261XVZ9</accession>
<dbReference type="Proteomes" id="UP000242875">
    <property type="component" value="Unassembled WGS sequence"/>
</dbReference>
<dbReference type="EMBL" id="MVBO01000154">
    <property type="protein sequence ID" value="OZJ02414.1"/>
    <property type="molecule type" value="Genomic_DNA"/>
</dbReference>
<name>A0A261XVZ9_9FUNG</name>
<protein>
    <submittedName>
        <fullName evidence="2">Uncharacterized protein</fullName>
    </submittedName>
</protein>
<feature type="compositionally biased region" description="Basic and acidic residues" evidence="1">
    <location>
        <begin position="52"/>
        <end position="63"/>
    </location>
</feature>
<comment type="caution">
    <text evidence="2">The sequence shown here is derived from an EMBL/GenBank/DDBJ whole genome shotgun (WGS) entry which is preliminary data.</text>
</comment>
<reference evidence="2 3" key="1">
    <citation type="journal article" date="2017" name="Mycologia">
        <title>Bifiguratus adelaidae, gen. et sp. nov., a new member of Mucoromycotina in endophytic and soil-dwelling habitats.</title>
        <authorList>
            <person name="Torres-Cruz T.J."/>
            <person name="Billingsley Tobias T.L."/>
            <person name="Almatruk M."/>
            <person name="Hesse C."/>
            <person name="Kuske C.R."/>
            <person name="Desiro A."/>
            <person name="Benucci G.M."/>
            <person name="Bonito G."/>
            <person name="Stajich J.E."/>
            <person name="Dunlap C."/>
            <person name="Arnold A.E."/>
            <person name="Porras-Alfaro A."/>
        </authorList>
    </citation>
    <scope>NUCLEOTIDE SEQUENCE [LARGE SCALE GENOMIC DNA]</scope>
    <source>
        <strain evidence="2 3">AZ0501</strain>
    </source>
</reference>
<sequence>MFYAKVFFGGVVLGGLLEVALVKGNYYQMLAVSEAKARQKKREEELDELARYEAMKTETKPETRAAAGSQGRQG</sequence>
<dbReference type="AlphaFoldDB" id="A0A261XVZ9"/>